<accession>A0A371G921</accession>
<sequence>MIRGRLKRLQEEVLQKIEILRTLEASRQSPILYFVIFLSCVVGSKGVKVDVKKVKAYRVSQHPSQLGMRFVKGFSILAAPFNEIVKKYRF</sequence>
<reference evidence="1" key="1">
    <citation type="submission" date="2018-05" db="EMBL/GenBank/DDBJ databases">
        <title>Draft genome of Mucuna pruriens seed.</title>
        <authorList>
            <person name="Nnadi N.E."/>
            <person name="Vos R."/>
            <person name="Hasami M.H."/>
            <person name="Devisetty U.K."/>
            <person name="Aguiy J.C."/>
        </authorList>
    </citation>
    <scope>NUCLEOTIDE SEQUENCE [LARGE SCALE GENOMIC DNA]</scope>
    <source>
        <strain evidence="1">JCA_2017</strain>
    </source>
</reference>
<gene>
    <name evidence="1" type="ORF">CR513_31580</name>
</gene>
<comment type="caution">
    <text evidence="1">The sequence shown here is derived from an EMBL/GenBank/DDBJ whole genome shotgun (WGS) entry which is preliminary data.</text>
</comment>
<proteinExistence type="predicted"/>
<dbReference type="AlphaFoldDB" id="A0A371G921"/>
<keyword evidence="2" id="KW-1185">Reference proteome</keyword>
<name>A0A371G921_MUCPR</name>
<protein>
    <submittedName>
        <fullName evidence="1">Uncharacterized protein</fullName>
    </submittedName>
</protein>
<organism evidence="1 2">
    <name type="scientific">Mucuna pruriens</name>
    <name type="common">Velvet bean</name>
    <name type="synonym">Dolichos pruriens</name>
    <dbReference type="NCBI Taxonomy" id="157652"/>
    <lineage>
        <taxon>Eukaryota</taxon>
        <taxon>Viridiplantae</taxon>
        <taxon>Streptophyta</taxon>
        <taxon>Embryophyta</taxon>
        <taxon>Tracheophyta</taxon>
        <taxon>Spermatophyta</taxon>
        <taxon>Magnoliopsida</taxon>
        <taxon>eudicotyledons</taxon>
        <taxon>Gunneridae</taxon>
        <taxon>Pentapetalae</taxon>
        <taxon>rosids</taxon>
        <taxon>fabids</taxon>
        <taxon>Fabales</taxon>
        <taxon>Fabaceae</taxon>
        <taxon>Papilionoideae</taxon>
        <taxon>50 kb inversion clade</taxon>
        <taxon>NPAAA clade</taxon>
        <taxon>indigoferoid/millettioid clade</taxon>
        <taxon>Phaseoleae</taxon>
        <taxon>Mucuna</taxon>
    </lineage>
</organism>
<feature type="non-terminal residue" evidence="1">
    <location>
        <position position="1"/>
    </location>
</feature>
<dbReference type="Proteomes" id="UP000257109">
    <property type="component" value="Unassembled WGS sequence"/>
</dbReference>
<dbReference type="EMBL" id="QJKJ01006359">
    <property type="protein sequence ID" value="RDX87011.1"/>
    <property type="molecule type" value="Genomic_DNA"/>
</dbReference>
<evidence type="ECO:0000313" key="1">
    <source>
        <dbReference type="EMBL" id="RDX87011.1"/>
    </source>
</evidence>
<evidence type="ECO:0000313" key="2">
    <source>
        <dbReference type="Proteomes" id="UP000257109"/>
    </source>
</evidence>